<dbReference type="EMBL" id="FWXO01000001">
    <property type="protein sequence ID" value="SMC36683.1"/>
    <property type="molecule type" value="Genomic_DNA"/>
</dbReference>
<evidence type="ECO:0000259" key="1">
    <source>
        <dbReference type="Pfam" id="PF01261"/>
    </source>
</evidence>
<keyword evidence="3" id="KW-1185">Reference proteome</keyword>
<feature type="domain" description="Xylose isomerase-like TIM barrel" evidence="1">
    <location>
        <begin position="59"/>
        <end position="257"/>
    </location>
</feature>
<dbReference type="STRING" id="504486.SAMN05660703_0591"/>
<proteinExistence type="predicted"/>
<dbReference type="SUPFAM" id="SSF51658">
    <property type="entry name" value="Xylose isomerase-like"/>
    <property type="match status" value="1"/>
</dbReference>
<accession>A0A1W1YKN5</accession>
<dbReference type="InterPro" id="IPR036237">
    <property type="entry name" value="Xyl_isomerase-like_sf"/>
</dbReference>
<organism evidence="2 3">
    <name type="scientific">Cellulophaga tyrosinoxydans</name>
    <dbReference type="NCBI Taxonomy" id="504486"/>
    <lineage>
        <taxon>Bacteria</taxon>
        <taxon>Pseudomonadati</taxon>
        <taxon>Bacteroidota</taxon>
        <taxon>Flavobacteriia</taxon>
        <taxon>Flavobacteriales</taxon>
        <taxon>Flavobacteriaceae</taxon>
        <taxon>Cellulophaga</taxon>
    </lineage>
</organism>
<dbReference type="AlphaFoldDB" id="A0A1W1YKN5"/>
<dbReference type="PANTHER" id="PTHR12110">
    <property type="entry name" value="HYDROXYPYRUVATE ISOMERASE"/>
    <property type="match status" value="1"/>
</dbReference>
<evidence type="ECO:0000313" key="3">
    <source>
        <dbReference type="Proteomes" id="UP000192360"/>
    </source>
</evidence>
<evidence type="ECO:0000313" key="2">
    <source>
        <dbReference type="EMBL" id="SMC36683.1"/>
    </source>
</evidence>
<dbReference type="Proteomes" id="UP000192360">
    <property type="component" value="Unassembled WGS sequence"/>
</dbReference>
<sequence>MYSVFIVVLVLGISCKENKKEETTKDTTDEIVTETNFGGLALYTLRDDMGVDPKAVLQEVANDGYAYIEAAGYNEGKFYNMSPEDFANLLKELELTPVSTHHSDVTLENADAMMKDVKTAGFEYFVVPIPPMGLFHFDDATMTMSMSGGAENLSNIVNTLGEKAHAAGLKLLYHNHDFEFKKDADGIVPIEYLLEHSDPKYVNFQMDLFWVTKAGADPIAYFKKYPGRFKIWHVKDMDKEGRFAPVGNGTIDFATILANKELSGMEYYMVEQDMTFDGMKPLEAIKISHEGLKNIGFK</sequence>
<dbReference type="GO" id="GO:0016853">
    <property type="term" value="F:isomerase activity"/>
    <property type="evidence" value="ECO:0007669"/>
    <property type="project" value="UniProtKB-KW"/>
</dbReference>
<name>A0A1W1YKN5_9FLAO</name>
<protein>
    <submittedName>
        <fullName evidence="2">Sugar phosphate isomerase/epimerase</fullName>
    </submittedName>
</protein>
<dbReference type="InterPro" id="IPR050312">
    <property type="entry name" value="IolE/XylAMocC-like"/>
</dbReference>
<keyword evidence="2" id="KW-0413">Isomerase</keyword>
<dbReference type="PANTHER" id="PTHR12110:SF41">
    <property type="entry name" value="INOSOSE DEHYDRATASE"/>
    <property type="match status" value="1"/>
</dbReference>
<dbReference type="InterPro" id="IPR013022">
    <property type="entry name" value="Xyl_isomerase-like_TIM-brl"/>
</dbReference>
<dbReference type="Gene3D" id="3.20.20.150">
    <property type="entry name" value="Divalent-metal-dependent TIM barrel enzymes"/>
    <property type="match status" value="1"/>
</dbReference>
<dbReference type="Pfam" id="PF01261">
    <property type="entry name" value="AP_endonuc_2"/>
    <property type="match status" value="1"/>
</dbReference>
<reference evidence="2 3" key="1">
    <citation type="submission" date="2017-04" db="EMBL/GenBank/DDBJ databases">
        <authorList>
            <person name="Afonso C.L."/>
            <person name="Miller P.J."/>
            <person name="Scott M.A."/>
            <person name="Spackman E."/>
            <person name="Goraichik I."/>
            <person name="Dimitrov K.M."/>
            <person name="Suarez D.L."/>
            <person name="Swayne D.E."/>
        </authorList>
    </citation>
    <scope>NUCLEOTIDE SEQUENCE [LARGE SCALE GENOMIC DNA]</scope>
    <source>
        <strain evidence="2 3">DSM 21164</strain>
    </source>
</reference>
<gene>
    <name evidence="2" type="ORF">SAMN05660703_0591</name>
</gene>